<protein>
    <submittedName>
        <fullName evidence="1">Uncharacterized protein</fullName>
    </submittedName>
</protein>
<evidence type="ECO:0000313" key="2">
    <source>
        <dbReference type="Proteomes" id="UP000814140"/>
    </source>
</evidence>
<dbReference type="EMBL" id="MU277219">
    <property type="protein sequence ID" value="KAI0060420.1"/>
    <property type="molecule type" value="Genomic_DNA"/>
</dbReference>
<keyword evidence="2" id="KW-1185">Reference proteome</keyword>
<reference evidence="1" key="1">
    <citation type="submission" date="2021-03" db="EMBL/GenBank/DDBJ databases">
        <authorList>
            <consortium name="DOE Joint Genome Institute"/>
            <person name="Ahrendt S."/>
            <person name="Looney B.P."/>
            <person name="Miyauchi S."/>
            <person name="Morin E."/>
            <person name="Drula E."/>
            <person name="Courty P.E."/>
            <person name="Chicoki N."/>
            <person name="Fauchery L."/>
            <person name="Kohler A."/>
            <person name="Kuo A."/>
            <person name="Labutti K."/>
            <person name="Pangilinan J."/>
            <person name="Lipzen A."/>
            <person name="Riley R."/>
            <person name="Andreopoulos W."/>
            <person name="He G."/>
            <person name="Johnson J."/>
            <person name="Barry K.W."/>
            <person name="Grigoriev I.V."/>
            <person name="Nagy L."/>
            <person name="Hibbett D."/>
            <person name="Henrissat B."/>
            <person name="Matheny P.B."/>
            <person name="Labbe J."/>
            <person name="Martin F."/>
        </authorList>
    </citation>
    <scope>NUCLEOTIDE SEQUENCE</scope>
    <source>
        <strain evidence="1">HHB10654</strain>
    </source>
</reference>
<accession>A0ACB8SWU5</accession>
<gene>
    <name evidence="1" type="ORF">BV25DRAFT_1807319</name>
</gene>
<organism evidence="1 2">
    <name type="scientific">Artomyces pyxidatus</name>
    <dbReference type="NCBI Taxonomy" id="48021"/>
    <lineage>
        <taxon>Eukaryota</taxon>
        <taxon>Fungi</taxon>
        <taxon>Dikarya</taxon>
        <taxon>Basidiomycota</taxon>
        <taxon>Agaricomycotina</taxon>
        <taxon>Agaricomycetes</taxon>
        <taxon>Russulales</taxon>
        <taxon>Auriscalpiaceae</taxon>
        <taxon>Artomyces</taxon>
    </lineage>
</organism>
<evidence type="ECO:0000313" key="1">
    <source>
        <dbReference type="EMBL" id="KAI0060420.1"/>
    </source>
</evidence>
<dbReference type="Proteomes" id="UP000814140">
    <property type="component" value="Unassembled WGS sequence"/>
</dbReference>
<comment type="caution">
    <text evidence="1">The sequence shown here is derived from an EMBL/GenBank/DDBJ whole genome shotgun (WGS) entry which is preliminary data.</text>
</comment>
<sequence>MCYPKQVGGKPVIYLQTPTHLPHVNIDLSLVSAWSFSALYPSTEPTSGVLPDGTRGQTATWTVSADPDGTLHDKATGSDVAYLFWEAQTNPPRPLSPVSSRPGTPAVEAFDPARAVLTAQDSVLLPISKIPAYLDSALKCLCLHTEARTSFITYWLPSLLKHQHVALRFLAQDAYEAAAPMRIVPTPEVMTRVFMLFRGVEAAALEGWEAARLRADGDCAMWKDVVGVDTARAMDTALFRVLEWGGMEVL</sequence>
<name>A0ACB8SWU5_9AGAM</name>
<proteinExistence type="predicted"/>
<reference evidence="1" key="2">
    <citation type="journal article" date="2022" name="New Phytol.">
        <title>Evolutionary transition to the ectomycorrhizal habit in the genomes of a hyperdiverse lineage of mushroom-forming fungi.</title>
        <authorList>
            <person name="Looney B."/>
            <person name="Miyauchi S."/>
            <person name="Morin E."/>
            <person name="Drula E."/>
            <person name="Courty P.E."/>
            <person name="Kohler A."/>
            <person name="Kuo A."/>
            <person name="LaButti K."/>
            <person name="Pangilinan J."/>
            <person name="Lipzen A."/>
            <person name="Riley R."/>
            <person name="Andreopoulos W."/>
            <person name="He G."/>
            <person name="Johnson J."/>
            <person name="Nolan M."/>
            <person name="Tritt A."/>
            <person name="Barry K.W."/>
            <person name="Grigoriev I.V."/>
            <person name="Nagy L.G."/>
            <person name="Hibbett D."/>
            <person name="Henrissat B."/>
            <person name="Matheny P.B."/>
            <person name="Labbe J."/>
            <person name="Martin F.M."/>
        </authorList>
    </citation>
    <scope>NUCLEOTIDE SEQUENCE</scope>
    <source>
        <strain evidence="1">HHB10654</strain>
    </source>
</reference>